<dbReference type="EMBL" id="LR900906">
    <property type="protein sequence ID" value="CAD7247240.1"/>
    <property type="molecule type" value="Genomic_DNA"/>
</dbReference>
<dbReference type="AlphaFoldDB" id="A0A7R8XGA3"/>
<name>A0A7R8XGA3_9CRUS</name>
<protein>
    <submittedName>
        <fullName evidence="1">Uncharacterized protein</fullName>
    </submittedName>
</protein>
<proteinExistence type="predicted"/>
<feature type="non-terminal residue" evidence="1">
    <location>
        <position position="223"/>
    </location>
</feature>
<accession>A0A7R8XGA3</accession>
<sequence length="223" mass="24923">MFFCQSCSLGPTLATGILTFSTTGISNIFLNNNSISRIEPHAISGFGPETTIHLHNNEVTELAEEVFRPMLQILSQGSGKILLVELWSGWMSTLILISTQEYQHNLPLPPPVLEPRDEEYKVQGTLPPFRVDSYSIGEIKGIAVRLFERLPGEIHIENGVGKPSRLSDDRDGPIFQSDHLCQSAGLKDGGDNKHVRSGINQMCQFFLVVENQMDMRMIRILML</sequence>
<organism evidence="1">
    <name type="scientific">Darwinula stevensoni</name>
    <dbReference type="NCBI Taxonomy" id="69355"/>
    <lineage>
        <taxon>Eukaryota</taxon>
        <taxon>Metazoa</taxon>
        <taxon>Ecdysozoa</taxon>
        <taxon>Arthropoda</taxon>
        <taxon>Crustacea</taxon>
        <taxon>Oligostraca</taxon>
        <taxon>Ostracoda</taxon>
        <taxon>Podocopa</taxon>
        <taxon>Podocopida</taxon>
        <taxon>Darwinulocopina</taxon>
        <taxon>Darwinuloidea</taxon>
        <taxon>Darwinulidae</taxon>
        <taxon>Darwinula</taxon>
    </lineage>
</organism>
<evidence type="ECO:0000313" key="2">
    <source>
        <dbReference type="Proteomes" id="UP000677054"/>
    </source>
</evidence>
<dbReference type="EMBL" id="CAJPEV010001389">
    <property type="protein sequence ID" value="CAG0892382.1"/>
    <property type="molecule type" value="Genomic_DNA"/>
</dbReference>
<keyword evidence="2" id="KW-1185">Reference proteome</keyword>
<dbReference type="Gene3D" id="3.80.10.10">
    <property type="entry name" value="Ribonuclease Inhibitor"/>
    <property type="match status" value="1"/>
</dbReference>
<evidence type="ECO:0000313" key="1">
    <source>
        <dbReference type="EMBL" id="CAD7247240.1"/>
    </source>
</evidence>
<dbReference type="OrthoDB" id="27267at2759"/>
<reference evidence="1" key="1">
    <citation type="submission" date="2020-11" db="EMBL/GenBank/DDBJ databases">
        <authorList>
            <person name="Tran Van P."/>
        </authorList>
    </citation>
    <scope>NUCLEOTIDE SEQUENCE</scope>
</reference>
<dbReference type="Proteomes" id="UP000677054">
    <property type="component" value="Unassembled WGS sequence"/>
</dbReference>
<dbReference type="InterPro" id="IPR032675">
    <property type="entry name" value="LRR_dom_sf"/>
</dbReference>
<gene>
    <name evidence="1" type="ORF">DSTB1V02_LOCUS7074</name>
</gene>